<dbReference type="EMBL" id="GBXM01097130">
    <property type="protein sequence ID" value="JAH11447.1"/>
    <property type="molecule type" value="Transcribed_RNA"/>
</dbReference>
<evidence type="ECO:0000313" key="2">
    <source>
        <dbReference type="EMBL" id="JAH11447.1"/>
    </source>
</evidence>
<reference evidence="2" key="2">
    <citation type="journal article" date="2015" name="Fish Shellfish Immunol.">
        <title>Early steps in the European eel (Anguilla anguilla)-Vibrio vulnificus interaction in the gills: Role of the RtxA13 toxin.</title>
        <authorList>
            <person name="Callol A."/>
            <person name="Pajuelo D."/>
            <person name="Ebbesson L."/>
            <person name="Teles M."/>
            <person name="MacKenzie S."/>
            <person name="Amaro C."/>
        </authorList>
    </citation>
    <scope>NUCLEOTIDE SEQUENCE</scope>
</reference>
<keyword evidence="1" id="KW-0732">Signal</keyword>
<dbReference type="AlphaFoldDB" id="A0A0E9Q4J9"/>
<evidence type="ECO:0000256" key="1">
    <source>
        <dbReference type="SAM" id="SignalP"/>
    </source>
</evidence>
<evidence type="ECO:0008006" key="3">
    <source>
        <dbReference type="Google" id="ProtNLM"/>
    </source>
</evidence>
<accession>A0A0E9Q4J9</accession>
<protein>
    <recommendedName>
        <fullName evidence="3">Secreted protein</fullName>
    </recommendedName>
</protein>
<name>A0A0E9Q4J9_ANGAN</name>
<feature type="signal peptide" evidence="1">
    <location>
        <begin position="1"/>
        <end position="29"/>
    </location>
</feature>
<sequence>MAMIMQQHLPLCMQLLNLLVASYAQRAQGGEVGGATTPAPTLFALSPEVPLLFLKPKFNEGRSMP</sequence>
<proteinExistence type="predicted"/>
<feature type="chain" id="PRO_5002431216" description="Secreted protein" evidence="1">
    <location>
        <begin position="30"/>
        <end position="65"/>
    </location>
</feature>
<reference evidence="2" key="1">
    <citation type="submission" date="2014-11" db="EMBL/GenBank/DDBJ databases">
        <authorList>
            <person name="Amaro Gonzalez C."/>
        </authorList>
    </citation>
    <scope>NUCLEOTIDE SEQUENCE</scope>
</reference>
<organism evidence="2">
    <name type="scientific">Anguilla anguilla</name>
    <name type="common">European freshwater eel</name>
    <name type="synonym">Muraena anguilla</name>
    <dbReference type="NCBI Taxonomy" id="7936"/>
    <lineage>
        <taxon>Eukaryota</taxon>
        <taxon>Metazoa</taxon>
        <taxon>Chordata</taxon>
        <taxon>Craniata</taxon>
        <taxon>Vertebrata</taxon>
        <taxon>Euteleostomi</taxon>
        <taxon>Actinopterygii</taxon>
        <taxon>Neopterygii</taxon>
        <taxon>Teleostei</taxon>
        <taxon>Anguilliformes</taxon>
        <taxon>Anguillidae</taxon>
        <taxon>Anguilla</taxon>
    </lineage>
</organism>